<evidence type="ECO:0000256" key="1">
    <source>
        <dbReference type="SAM" id="Phobius"/>
    </source>
</evidence>
<keyword evidence="1" id="KW-0812">Transmembrane</keyword>
<comment type="caution">
    <text evidence="2">The sequence shown here is derived from an EMBL/GenBank/DDBJ whole genome shotgun (WGS) entry which is preliminary data.</text>
</comment>
<feature type="transmembrane region" description="Helical" evidence="1">
    <location>
        <begin position="6"/>
        <end position="27"/>
    </location>
</feature>
<gene>
    <name evidence="2" type="ORF">LCGC14_1843520</name>
</gene>
<name>A0A0F9H0S2_9ZZZZ</name>
<proteinExistence type="predicted"/>
<dbReference type="EMBL" id="LAZR01018407">
    <property type="protein sequence ID" value="KKL96536.1"/>
    <property type="molecule type" value="Genomic_DNA"/>
</dbReference>
<sequence>MTWIQIISNLVIVFACCAMGIVMWISLRGLGSRVDNKLDFVTWYELNEDELYIKFAETGEDREMDFNCEAACDREYEMYLNQ</sequence>
<accession>A0A0F9H0S2</accession>
<reference evidence="2" key="1">
    <citation type="journal article" date="2015" name="Nature">
        <title>Complex archaea that bridge the gap between prokaryotes and eukaryotes.</title>
        <authorList>
            <person name="Spang A."/>
            <person name="Saw J.H."/>
            <person name="Jorgensen S.L."/>
            <person name="Zaremba-Niedzwiedzka K."/>
            <person name="Martijn J."/>
            <person name="Lind A.E."/>
            <person name="van Eijk R."/>
            <person name="Schleper C."/>
            <person name="Guy L."/>
            <person name="Ettema T.J."/>
        </authorList>
    </citation>
    <scope>NUCLEOTIDE SEQUENCE</scope>
</reference>
<dbReference type="AlphaFoldDB" id="A0A0F9H0S2"/>
<protein>
    <submittedName>
        <fullName evidence="2">Uncharacterized protein</fullName>
    </submittedName>
</protein>
<keyword evidence="1" id="KW-1133">Transmembrane helix</keyword>
<keyword evidence="1" id="KW-0472">Membrane</keyword>
<organism evidence="2">
    <name type="scientific">marine sediment metagenome</name>
    <dbReference type="NCBI Taxonomy" id="412755"/>
    <lineage>
        <taxon>unclassified sequences</taxon>
        <taxon>metagenomes</taxon>
        <taxon>ecological metagenomes</taxon>
    </lineage>
</organism>
<evidence type="ECO:0000313" key="2">
    <source>
        <dbReference type="EMBL" id="KKL96536.1"/>
    </source>
</evidence>